<reference evidence="2 3" key="1">
    <citation type="journal article" date="2021" name="BMC Biol.">
        <title>Horizontally acquired antibacterial genes associated with adaptive radiation of ladybird beetles.</title>
        <authorList>
            <person name="Li H.S."/>
            <person name="Tang X.F."/>
            <person name="Huang Y.H."/>
            <person name="Xu Z.Y."/>
            <person name="Chen M.L."/>
            <person name="Du X.Y."/>
            <person name="Qiu B.Y."/>
            <person name="Chen P.T."/>
            <person name="Zhang W."/>
            <person name="Slipinski A."/>
            <person name="Escalona H.E."/>
            <person name="Waterhouse R.M."/>
            <person name="Zwick A."/>
            <person name="Pang H."/>
        </authorList>
    </citation>
    <scope>NUCLEOTIDE SEQUENCE [LARGE SCALE GENOMIC DNA]</scope>
    <source>
        <strain evidence="2">SYSU2018</strain>
    </source>
</reference>
<accession>A0ABD2P907</accession>
<sequence>MMTYNITCVCNKRKEKYVGVLLGVTRLGNSIKSKSGLYLSVVQKVTTEKMNALSPIVFLVALAVASASILAGPGLVVGPGAAIGARLGLGLAGPLGLGVGPLGLGVGPLGLGIGGIAAPAAVVGAGPLGVRVTATNLRVAPAGSPVGVLVPAGNGLEGQYVPDISEKLHDDGSYKPEIYGA</sequence>
<organism evidence="2 3">
    <name type="scientific">Cryptolaemus montrouzieri</name>
    <dbReference type="NCBI Taxonomy" id="559131"/>
    <lineage>
        <taxon>Eukaryota</taxon>
        <taxon>Metazoa</taxon>
        <taxon>Ecdysozoa</taxon>
        <taxon>Arthropoda</taxon>
        <taxon>Hexapoda</taxon>
        <taxon>Insecta</taxon>
        <taxon>Pterygota</taxon>
        <taxon>Neoptera</taxon>
        <taxon>Endopterygota</taxon>
        <taxon>Coleoptera</taxon>
        <taxon>Polyphaga</taxon>
        <taxon>Cucujiformia</taxon>
        <taxon>Coccinelloidea</taxon>
        <taxon>Coccinellidae</taxon>
        <taxon>Scymninae</taxon>
        <taxon>Scymnini</taxon>
        <taxon>Cryptolaemus</taxon>
    </lineage>
</organism>
<keyword evidence="1" id="KW-0472">Membrane</keyword>
<gene>
    <name evidence="2" type="ORF">HHI36_001967</name>
</gene>
<protein>
    <recommendedName>
        <fullName evidence="4">Elastin</fullName>
    </recommendedName>
</protein>
<dbReference type="AlphaFoldDB" id="A0ABD2P907"/>
<keyword evidence="1" id="KW-0812">Transmembrane</keyword>
<keyword evidence="3" id="KW-1185">Reference proteome</keyword>
<name>A0ABD2P907_9CUCU</name>
<evidence type="ECO:0008006" key="4">
    <source>
        <dbReference type="Google" id="ProtNLM"/>
    </source>
</evidence>
<evidence type="ECO:0000313" key="2">
    <source>
        <dbReference type="EMBL" id="KAL3287497.1"/>
    </source>
</evidence>
<keyword evidence="1" id="KW-1133">Transmembrane helix</keyword>
<dbReference type="EMBL" id="JABFTP020000185">
    <property type="protein sequence ID" value="KAL3287497.1"/>
    <property type="molecule type" value="Genomic_DNA"/>
</dbReference>
<evidence type="ECO:0000256" key="1">
    <source>
        <dbReference type="SAM" id="Phobius"/>
    </source>
</evidence>
<feature type="transmembrane region" description="Helical" evidence="1">
    <location>
        <begin position="56"/>
        <end position="77"/>
    </location>
</feature>
<proteinExistence type="predicted"/>
<dbReference type="Proteomes" id="UP001516400">
    <property type="component" value="Unassembled WGS sequence"/>
</dbReference>
<evidence type="ECO:0000313" key="3">
    <source>
        <dbReference type="Proteomes" id="UP001516400"/>
    </source>
</evidence>
<comment type="caution">
    <text evidence="2">The sequence shown here is derived from an EMBL/GenBank/DDBJ whole genome shotgun (WGS) entry which is preliminary data.</text>
</comment>